<dbReference type="OrthoDB" id="9803470at2"/>
<protein>
    <submittedName>
        <fullName evidence="3">RNA polymerase sigma-70 factor, ECF subfamily</fullName>
    </submittedName>
</protein>
<dbReference type="GO" id="GO:0006352">
    <property type="term" value="P:DNA-templated transcription initiation"/>
    <property type="evidence" value="ECO:0007669"/>
    <property type="project" value="InterPro"/>
</dbReference>
<dbReference type="SUPFAM" id="SSF88659">
    <property type="entry name" value="Sigma3 and sigma4 domains of RNA polymerase sigma factors"/>
    <property type="match status" value="1"/>
</dbReference>
<gene>
    <name evidence="3" type="ORF">SAMN05444142_10976</name>
</gene>
<dbReference type="InterPro" id="IPR013325">
    <property type="entry name" value="RNA_pol_sigma_r2"/>
</dbReference>
<feature type="domain" description="PhyR sigma2" evidence="2">
    <location>
        <begin position="7"/>
        <end position="60"/>
    </location>
</feature>
<proteinExistence type="predicted"/>
<dbReference type="Gene3D" id="1.10.10.10">
    <property type="entry name" value="Winged helix-like DNA-binding domain superfamily/Winged helix DNA-binding domain"/>
    <property type="match status" value="1"/>
</dbReference>
<feature type="region of interest" description="Disordered" evidence="1">
    <location>
        <begin position="68"/>
        <end position="92"/>
    </location>
</feature>
<reference evidence="3 4" key="1">
    <citation type="submission" date="2016-11" db="EMBL/GenBank/DDBJ databases">
        <authorList>
            <person name="Varghese N."/>
            <person name="Submissions S."/>
        </authorList>
    </citation>
    <scope>NUCLEOTIDE SEQUENCE [LARGE SCALE GENOMIC DNA]</scope>
    <source>
        <strain evidence="3 4">DSM 29620</strain>
    </source>
</reference>
<dbReference type="Pfam" id="PF22029">
    <property type="entry name" value="PhyR_sigma2"/>
    <property type="match status" value="1"/>
</dbReference>
<dbReference type="InterPro" id="IPR036388">
    <property type="entry name" value="WH-like_DNA-bd_sf"/>
</dbReference>
<dbReference type="GO" id="GO:0003700">
    <property type="term" value="F:DNA-binding transcription factor activity"/>
    <property type="evidence" value="ECO:0007669"/>
    <property type="project" value="InterPro"/>
</dbReference>
<dbReference type="InterPro" id="IPR053866">
    <property type="entry name" value="PhyR_sigma2"/>
</dbReference>
<evidence type="ECO:0000259" key="2">
    <source>
        <dbReference type="Pfam" id="PF22029"/>
    </source>
</evidence>
<accession>A0A1H0M7G4</accession>
<evidence type="ECO:0000313" key="3">
    <source>
        <dbReference type="EMBL" id="SHK78477.1"/>
    </source>
</evidence>
<dbReference type="InterPro" id="IPR013324">
    <property type="entry name" value="RNA_pol_sigma_r3/r4-like"/>
</dbReference>
<evidence type="ECO:0000256" key="1">
    <source>
        <dbReference type="SAM" id="MobiDB-lite"/>
    </source>
</evidence>
<dbReference type="Proteomes" id="UP000324252">
    <property type="component" value="Unassembled WGS sequence"/>
</dbReference>
<dbReference type="Gene3D" id="1.10.1740.10">
    <property type="match status" value="1"/>
</dbReference>
<dbReference type="EMBL" id="FQZZ01000009">
    <property type="protein sequence ID" value="SHK78477.1"/>
    <property type="molecule type" value="Genomic_DNA"/>
</dbReference>
<organism evidence="3 4">
    <name type="scientific">Lutimaribacter pacificus</name>
    <dbReference type="NCBI Taxonomy" id="391948"/>
    <lineage>
        <taxon>Bacteria</taxon>
        <taxon>Pseudomonadati</taxon>
        <taxon>Pseudomonadota</taxon>
        <taxon>Alphaproteobacteria</taxon>
        <taxon>Rhodobacterales</taxon>
        <taxon>Roseobacteraceae</taxon>
        <taxon>Lutimaribacter</taxon>
    </lineage>
</organism>
<evidence type="ECO:0000313" key="4">
    <source>
        <dbReference type="Proteomes" id="UP000324252"/>
    </source>
</evidence>
<sequence>MTDREEIVELLPVLRAYGLALTCSRKDANALVRDTLRGAIAEVRTLPGGANLKIWLLRTMRGRYYASAQTRAVTTTGPGAPRPDRRPPPRSDLPAAVAKLAVHDRELLVLVVMLGESRDTAAGICGLNTAIVQSRVDRARRLIAGSPAPAAAGTPGPLA</sequence>
<name>A0A1H0M7G4_9RHOB</name>
<keyword evidence="4" id="KW-1185">Reference proteome</keyword>
<dbReference type="SUPFAM" id="SSF88946">
    <property type="entry name" value="Sigma2 domain of RNA polymerase sigma factors"/>
    <property type="match status" value="1"/>
</dbReference>
<dbReference type="RefSeq" id="WP_149789378.1">
    <property type="nucleotide sequence ID" value="NZ_FNIO01000009.1"/>
</dbReference>
<dbReference type="AlphaFoldDB" id="A0A1H0M7G4"/>